<evidence type="ECO:0000313" key="2">
    <source>
        <dbReference type="EMBL" id="MCF8587824.1"/>
    </source>
</evidence>
<dbReference type="InterPro" id="IPR037523">
    <property type="entry name" value="VOC_core"/>
</dbReference>
<feature type="domain" description="VOC" evidence="1">
    <location>
        <begin position="6"/>
        <end position="117"/>
    </location>
</feature>
<dbReference type="Gene3D" id="3.10.180.10">
    <property type="entry name" value="2,3-Dihydroxybiphenyl 1,2-Dioxygenase, domain 1"/>
    <property type="match status" value="1"/>
</dbReference>
<dbReference type="EMBL" id="JAKKOR010000003">
    <property type="protein sequence ID" value="MCF8587824.1"/>
    <property type="molecule type" value="Genomic_DNA"/>
</dbReference>
<dbReference type="InterPro" id="IPR041581">
    <property type="entry name" value="Glyoxalase_6"/>
</dbReference>
<dbReference type="Pfam" id="PF18029">
    <property type="entry name" value="Glyoxalase_6"/>
    <property type="match status" value="1"/>
</dbReference>
<comment type="caution">
    <text evidence="2">The sequence shown here is derived from an EMBL/GenBank/DDBJ whole genome shotgun (WGS) entry which is preliminary data.</text>
</comment>
<dbReference type="SUPFAM" id="SSF54593">
    <property type="entry name" value="Glyoxalase/Bleomycin resistance protein/Dihydroxybiphenyl dioxygenase"/>
    <property type="match status" value="1"/>
</dbReference>
<evidence type="ECO:0000313" key="3">
    <source>
        <dbReference type="Proteomes" id="UP001200110"/>
    </source>
</evidence>
<organism evidence="2 3">
    <name type="scientific">Gordonia liuliyuniae</name>
    <dbReference type="NCBI Taxonomy" id="2911517"/>
    <lineage>
        <taxon>Bacteria</taxon>
        <taxon>Bacillati</taxon>
        <taxon>Actinomycetota</taxon>
        <taxon>Actinomycetes</taxon>
        <taxon>Mycobacteriales</taxon>
        <taxon>Gordoniaceae</taxon>
        <taxon>Gordonia</taxon>
    </lineage>
</organism>
<dbReference type="RefSeq" id="WP_236997048.1">
    <property type="nucleotide sequence ID" value="NZ_JAKKOR010000003.1"/>
</dbReference>
<dbReference type="InterPro" id="IPR029068">
    <property type="entry name" value="Glyas_Bleomycin-R_OHBP_Dase"/>
</dbReference>
<keyword evidence="3" id="KW-1185">Reference proteome</keyword>
<dbReference type="Proteomes" id="UP001200110">
    <property type="component" value="Unassembled WGS sequence"/>
</dbReference>
<dbReference type="PROSITE" id="PS51819">
    <property type="entry name" value="VOC"/>
    <property type="match status" value="1"/>
</dbReference>
<protein>
    <submittedName>
        <fullName evidence="2">VOC family protein</fullName>
    </submittedName>
</protein>
<evidence type="ECO:0000259" key="1">
    <source>
        <dbReference type="PROSITE" id="PS51819"/>
    </source>
</evidence>
<sequence length="128" mass="14052">MFEVDGPAPIRIATCHFERAESFWHRALGLVSRPRGLNRVDLVDGDGCTRLLIRRAPPPHRQHPRIMITVHDAADVLAAAQRLIALGASYPESHHLSHPGCAVLYDPDGNTIEIHTRASRFVIGGNPG</sequence>
<gene>
    <name evidence="2" type="ORF">L5G33_04980</name>
</gene>
<reference evidence="2 3" key="1">
    <citation type="submission" date="2022-01" db="EMBL/GenBank/DDBJ databases">
        <authorList>
            <person name="Huang Y."/>
        </authorList>
    </citation>
    <scope>NUCLEOTIDE SEQUENCE [LARGE SCALE GENOMIC DNA]</scope>
    <source>
        <strain evidence="2 3">HY366</strain>
    </source>
</reference>
<name>A0ABS9IQK4_9ACTN</name>
<proteinExistence type="predicted"/>
<accession>A0ABS9IQK4</accession>
<dbReference type="CDD" id="cd06587">
    <property type="entry name" value="VOC"/>
    <property type="match status" value="1"/>
</dbReference>